<dbReference type="EMBL" id="AMGX01000017">
    <property type="protein sequence ID" value="EXJ67086.1"/>
    <property type="molecule type" value="Genomic_DNA"/>
</dbReference>
<name>W9WQY9_9EURO</name>
<proteinExistence type="predicted"/>
<feature type="region of interest" description="Disordered" evidence="1">
    <location>
        <begin position="1"/>
        <end position="23"/>
    </location>
</feature>
<dbReference type="OrthoDB" id="10409839at2759"/>
<comment type="caution">
    <text evidence="2">The sequence shown here is derived from an EMBL/GenBank/DDBJ whole genome shotgun (WGS) entry which is preliminary data.</text>
</comment>
<feature type="compositionally biased region" description="Basic and acidic residues" evidence="1">
    <location>
        <begin position="215"/>
        <end position="224"/>
    </location>
</feature>
<accession>W9WQY9</accession>
<reference evidence="2 3" key="1">
    <citation type="submission" date="2013-03" db="EMBL/GenBank/DDBJ databases">
        <title>The Genome Sequence of Cladophialophora psammophila CBS 110553.</title>
        <authorList>
            <consortium name="The Broad Institute Genomics Platform"/>
            <person name="Cuomo C."/>
            <person name="de Hoog S."/>
            <person name="Gorbushina A."/>
            <person name="Walker B."/>
            <person name="Young S.K."/>
            <person name="Zeng Q."/>
            <person name="Gargeya S."/>
            <person name="Fitzgerald M."/>
            <person name="Haas B."/>
            <person name="Abouelleil A."/>
            <person name="Allen A.W."/>
            <person name="Alvarado L."/>
            <person name="Arachchi H.M."/>
            <person name="Berlin A.M."/>
            <person name="Chapman S.B."/>
            <person name="Gainer-Dewar J."/>
            <person name="Goldberg J."/>
            <person name="Griggs A."/>
            <person name="Gujja S."/>
            <person name="Hansen M."/>
            <person name="Howarth C."/>
            <person name="Imamovic A."/>
            <person name="Ireland A."/>
            <person name="Larimer J."/>
            <person name="McCowan C."/>
            <person name="Murphy C."/>
            <person name="Pearson M."/>
            <person name="Poon T.W."/>
            <person name="Priest M."/>
            <person name="Roberts A."/>
            <person name="Saif S."/>
            <person name="Shea T."/>
            <person name="Sisk P."/>
            <person name="Sykes S."/>
            <person name="Wortman J."/>
            <person name="Nusbaum C."/>
            <person name="Birren B."/>
        </authorList>
    </citation>
    <scope>NUCLEOTIDE SEQUENCE [LARGE SCALE GENOMIC DNA]</scope>
    <source>
        <strain evidence="2 3">CBS 110553</strain>
    </source>
</reference>
<evidence type="ECO:0000313" key="3">
    <source>
        <dbReference type="Proteomes" id="UP000019471"/>
    </source>
</evidence>
<feature type="compositionally biased region" description="Acidic residues" evidence="1">
    <location>
        <begin position="262"/>
        <end position="278"/>
    </location>
</feature>
<gene>
    <name evidence="2" type="ORF">A1O5_09732</name>
</gene>
<protein>
    <submittedName>
        <fullName evidence="2">Uncharacterized protein</fullName>
    </submittedName>
</protein>
<evidence type="ECO:0000256" key="1">
    <source>
        <dbReference type="SAM" id="MobiDB-lite"/>
    </source>
</evidence>
<organism evidence="2 3">
    <name type="scientific">Cladophialophora psammophila CBS 110553</name>
    <dbReference type="NCBI Taxonomy" id="1182543"/>
    <lineage>
        <taxon>Eukaryota</taxon>
        <taxon>Fungi</taxon>
        <taxon>Dikarya</taxon>
        <taxon>Ascomycota</taxon>
        <taxon>Pezizomycotina</taxon>
        <taxon>Eurotiomycetes</taxon>
        <taxon>Chaetothyriomycetidae</taxon>
        <taxon>Chaetothyriales</taxon>
        <taxon>Herpotrichiellaceae</taxon>
        <taxon>Cladophialophora</taxon>
    </lineage>
</organism>
<evidence type="ECO:0000313" key="2">
    <source>
        <dbReference type="EMBL" id="EXJ67086.1"/>
    </source>
</evidence>
<dbReference type="HOGENOM" id="CLU_083657_0_0_1"/>
<keyword evidence="3" id="KW-1185">Reference proteome</keyword>
<feature type="region of interest" description="Disordered" evidence="1">
    <location>
        <begin position="183"/>
        <end position="290"/>
    </location>
</feature>
<dbReference type="Proteomes" id="UP000019471">
    <property type="component" value="Unassembled WGS sequence"/>
</dbReference>
<sequence>MPPKRSGKGTNESTRPKKLSNKKREAEINQALFDVASTSLEANFHDPLKWRATDCRDLLATVERRMSSEEHLNGLWDELLPVMEKVADVFDRGGDHPEDSRPWKLAEMVGSRWVKLMWTWQKACSLGENYEAKRQDRRAAADVQRRFLMALTRLFDRHHESAGLETPRLFLCDQAGGIRCKKQANRGEDVENEDDTTETASACSSRAEEGDLEAVEMKAQEKMASEPQLDGFVSVVASEDNSQSTGEGWDVQGQAAEGLGEGAEEQEDDEDEDEGDDENWPRILASRPKQ</sequence>
<dbReference type="RefSeq" id="XP_007748501.1">
    <property type="nucleotide sequence ID" value="XM_007750311.1"/>
</dbReference>
<dbReference type="AlphaFoldDB" id="W9WQY9"/>
<dbReference type="GeneID" id="19194428"/>